<dbReference type="InterPro" id="IPR056327">
    <property type="entry name" value="ARMC9_CTLH-like_dom"/>
</dbReference>
<organism evidence="6 7">
    <name type="scientific">Salarias fasciatus</name>
    <name type="common">Jewelled blenny</name>
    <name type="synonym">Blennius fasciatus</name>
    <dbReference type="NCBI Taxonomy" id="181472"/>
    <lineage>
        <taxon>Eukaryota</taxon>
        <taxon>Metazoa</taxon>
        <taxon>Chordata</taxon>
        <taxon>Craniata</taxon>
        <taxon>Vertebrata</taxon>
        <taxon>Euteleostomi</taxon>
        <taxon>Actinopterygii</taxon>
        <taxon>Neopterygii</taxon>
        <taxon>Teleostei</taxon>
        <taxon>Neoteleostei</taxon>
        <taxon>Acanthomorphata</taxon>
        <taxon>Ovalentaria</taxon>
        <taxon>Blenniimorphae</taxon>
        <taxon>Blenniiformes</taxon>
        <taxon>Blennioidei</taxon>
        <taxon>Blenniidae</taxon>
        <taxon>Salariinae</taxon>
        <taxon>Salarias</taxon>
    </lineage>
</organism>
<dbReference type="InterPro" id="IPR011989">
    <property type="entry name" value="ARM-like"/>
</dbReference>
<keyword evidence="3" id="KW-0966">Cell projection</keyword>
<name>A0A672J7T1_SALFA</name>
<dbReference type="GO" id="GO:0060271">
    <property type="term" value="P:cilium assembly"/>
    <property type="evidence" value="ECO:0007669"/>
    <property type="project" value="InterPro"/>
</dbReference>
<dbReference type="PANTHER" id="PTHR14881:SF4">
    <property type="entry name" value="LISH DOMAIN-CONTAINING PROTEIN ARMC9"/>
    <property type="match status" value="1"/>
</dbReference>
<evidence type="ECO:0000259" key="4">
    <source>
        <dbReference type="Pfam" id="PF21050"/>
    </source>
</evidence>
<dbReference type="GO" id="GO:0005813">
    <property type="term" value="C:centrosome"/>
    <property type="evidence" value="ECO:0007669"/>
    <property type="project" value="UniProtKB-SubCell"/>
</dbReference>
<dbReference type="InterPro" id="IPR040369">
    <property type="entry name" value="ARMC9"/>
</dbReference>
<dbReference type="OMA" id="QQSDKEF"/>
<dbReference type="GO" id="GO:0036064">
    <property type="term" value="C:ciliary basal body"/>
    <property type="evidence" value="ECO:0007669"/>
    <property type="project" value="InterPro"/>
</dbReference>
<evidence type="ECO:0000313" key="6">
    <source>
        <dbReference type="Ensembl" id="ENSSFAP00005049105.1"/>
    </source>
</evidence>
<feature type="domain" description="ARMC9 CTLH-like" evidence="5">
    <location>
        <begin position="54"/>
        <end position="181"/>
    </location>
</feature>
<dbReference type="Pfam" id="PF21050">
    <property type="entry name" value="ARMC9_ARM"/>
    <property type="match status" value="1"/>
</dbReference>
<sequence length="625" mass="71197">MLCDINRFAKAIACIPAVFARSPLVSLLQYLSFAGYDSVVTTFNEERKCKAVINLIDCFDNGDQDAFFKVWTEHIPVGIVERDVNALSLEFYLHIHFTIVPLRWKAVKKNDADFSERISSLKKYFKTRGAALSQTAEFLPYYALPYVSDPTVHPLFKALFEESWLAQLKEKLERFLTLVIKPNTPRLLTLYVSFYCGFVKQNIQKLQLKLHEAEKRTNYYADKFKNLQTEHCKLIMITAELVKSLEATVAGKMVSPDYLQSLYDELRNSQQNLSMEVPMLPSLNYGKLKADIVGSDERRACLLLQALCWRLTHSLPGDQRESVLQAYIRNDLLEGFSDKSKTVVGLLDSSDEMVLEYMVRLINAFASFAAGRGYLAQIPSLLKLLMDILKKEKNSSIREKTLMAIQKLSLRRSQQTPMIEDDLISWLVNELQDSDCLSDNTLEYSTALLLNLSLRTKGRRKCAEDAKHVLKVLIDLLGHENHQIRSFVNGTLYSIFCVPSVREEAKEMSFEAILQCYTKEGNPNFSRQIGFIIKLLNSDKEEDPESDDEEGDDNNVCMEHSEDEILQPQSGELTGETLLTTDYLGVRAKTCLCKPGDQRDQTSLLSTKGNQLEEGKFSLNRQLPL</sequence>
<accession>A0A672J7T1</accession>
<dbReference type="GO" id="GO:0005814">
    <property type="term" value="C:centriole"/>
    <property type="evidence" value="ECO:0007669"/>
    <property type="project" value="TreeGrafter"/>
</dbReference>
<proteinExistence type="predicted"/>
<dbReference type="Gene3D" id="1.25.10.10">
    <property type="entry name" value="Leucine-rich Repeat Variant"/>
    <property type="match status" value="1"/>
</dbReference>
<reference evidence="6" key="1">
    <citation type="submission" date="2019-06" db="EMBL/GenBank/DDBJ databases">
        <authorList>
            <consortium name="Wellcome Sanger Institute Data Sharing"/>
        </authorList>
    </citation>
    <scope>NUCLEOTIDE SEQUENCE [LARGE SCALE GENOMIC DNA]</scope>
</reference>
<dbReference type="PANTHER" id="PTHR14881">
    <property type="entry name" value="LISH DOMAIN-CONTAINING PROTEIN ARMC9"/>
    <property type="match status" value="1"/>
</dbReference>
<evidence type="ECO:0000256" key="3">
    <source>
        <dbReference type="ARBA" id="ARBA00023273"/>
    </source>
</evidence>
<protein>
    <submittedName>
        <fullName evidence="6">Armadillo repeat containing 9</fullName>
    </submittedName>
</protein>
<dbReference type="FunCoup" id="A0A672J7T1">
    <property type="interactions" value="396"/>
</dbReference>
<keyword evidence="7" id="KW-1185">Reference proteome</keyword>
<dbReference type="InterPro" id="IPR016024">
    <property type="entry name" value="ARM-type_fold"/>
</dbReference>
<dbReference type="GO" id="GO:0097542">
    <property type="term" value="C:ciliary tip"/>
    <property type="evidence" value="ECO:0007669"/>
    <property type="project" value="TreeGrafter"/>
</dbReference>
<dbReference type="InParanoid" id="A0A672J7T1"/>
<dbReference type="AlphaFoldDB" id="A0A672J7T1"/>
<dbReference type="Pfam" id="PF23138">
    <property type="entry name" value="CTLH_Armc9"/>
    <property type="match status" value="1"/>
</dbReference>
<evidence type="ECO:0000256" key="1">
    <source>
        <dbReference type="ARBA" id="ARBA00004120"/>
    </source>
</evidence>
<dbReference type="Ensembl" id="ENSSFAT00005050724.1">
    <property type="protein sequence ID" value="ENSSFAP00005049105.1"/>
    <property type="gene ID" value="ENSSFAG00005023763.1"/>
</dbReference>
<reference evidence="6" key="2">
    <citation type="submission" date="2025-08" db="UniProtKB">
        <authorList>
            <consortium name="Ensembl"/>
        </authorList>
    </citation>
    <scope>IDENTIFICATION</scope>
</reference>
<gene>
    <name evidence="6" type="primary">armc9</name>
</gene>
<comment type="subcellular location">
    <subcellularLocation>
        <location evidence="1">Cytoplasm</location>
        <location evidence="1">Cytoskeleton</location>
        <location evidence="1">Cilium basal body</location>
    </subcellularLocation>
</comment>
<dbReference type="Proteomes" id="UP000472267">
    <property type="component" value="Chromosome 23"/>
</dbReference>
<evidence type="ECO:0000256" key="2">
    <source>
        <dbReference type="ARBA" id="ARBA00022794"/>
    </source>
</evidence>
<dbReference type="InterPro" id="IPR048959">
    <property type="entry name" value="ARMC9_ARM_dom"/>
</dbReference>
<keyword evidence="2" id="KW-0970">Cilium biogenesis/degradation</keyword>
<evidence type="ECO:0000259" key="5">
    <source>
        <dbReference type="Pfam" id="PF23138"/>
    </source>
</evidence>
<evidence type="ECO:0000313" key="7">
    <source>
        <dbReference type="Proteomes" id="UP000472267"/>
    </source>
</evidence>
<dbReference type="SUPFAM" id="SSF48371">
    <property type="entry name" value="ARM repeat"/>
    <property type="match status" value="1"/>
</dbReference>
<reference evidence="6" key="3">
    <citation type="submission" date="2025-09" db="UniProtKB">
        <authorList>
            <consortium name="Ensembl"/>
        </authorList>
    </citation>
    <scope>IDENTIFICATION</scope>
</reference>
<feature type="domain" description="LisH" evidence="4">
    <location>
        <begin position="418"/>
        <end position="537"/>
    </location>
</feature>